<proteinExistence type="predicted"/>
<gene>
    <name evidence="2" type="ORF">NA57DRAFT_80897</name>
</gene>
<organism evidence="2 3">
    <name type="scientific">Rhizodiscina lignyota</name>
    <dbReference type="NCBI Taxonomy" id="1504668"/>
    <lineage>
        <taxon>Eukaryota</taxon>
        <taxon>Fungi</taxon>
        <taxon>Dikarya</taxon>
        <taxon>Ascomycota</taxon>
        <taxon>Pezizomycotina</taxon>
        <taxon>Dothideomycetes</taxon>
        <taxon>Pleosporomycetidae</taxon>
        <taxon>Aulographales</taxon>
        <taxon>Rhizodiscinaceae</taxon>
        <taxon>Rhizodiscina</taxon>
    </lineage>
</organism>
<dbReference type="InterPro" id="IPR028116">
    <property type="entry name" value="Cis-CaaD-like"/>
</dbReference>
<dbReference type="Proteomes" id="UP000799772">
    <property type="component" value="Unassembled WGS sequence"/>
</dbReference>
<dbReference type="OrthoDB" id="9981319at2759"/>
<evidence type="ECO:0000313" key="3">
    <source>
        <dbReference type="Proteomes" id="UP000799772"/>
    </source>
</evidence>
<dbReference type="Gene3D" id="3.30.429.10">
    <property type="entry name" value="Macrophage Migration Inhibitory Factor"/>
    <property type="match status" value="1"/>
</dbReference>
<dbReference type="EMBL" id="ML978136">
    <property type="protein sequence ID" value="KAF2093895.1"/>
    <property type="molecule type" value="Genomic_DNA"/>
</dbReference>
<name>A0A9P4M1W0_9PEZI</name>
<dbReference type="InterPro" id="IPR014347">
    <property type="entry name" value="Tautomerase/MIF_sf"/>
</dbReference>
<sequence length="156" mass="17272">MPFYDIHHCISLTDAQKDALAEKITYLHSGKFTTPSLFINVAFTDVGQRQIYVAGGARTAAQFEQLCEELSEVWNEVVDVGGPKETHSQRSLRGVFVLGGLAAGLEVGFRVPMPGEDHVYLKSNLQAWKQLADSGDEDFAGLIKELETRKEFIAQL</sequence>
<dbReference type="SUPFAM" id="SSF55331">
    <property type="entry name" value="Tautomerase/MIF"/>
    <property type="match status" value="1"/>
</dbReference>
<keyword evidence="3" id="KW-1185">Reference proteome</keyword>
<reference evidence="2" key="1">
    <citation type="journal article" date="2020" name="Stud. Mycol.">
        <title>101 Dothideomycetes genomes: a test case for predicting lifestyles and emergence of pathogens.</title>
        <authorList>
            <person name="Haridas S."/>
            <person name="Albert R."/>
            <person name="Binder M."/>
            <person name="Bloem J."/>
            <person name="Labutti K."/>
            <person name="Salamov A."/>
            <person name="Andreopoulos B."/>
            <person name="Baker S."/>
            <person name="Barry K."/>
            <person name="Bills G."/>
            <person name="Bluhm B."/>
            <person name="Cannon C."/>
            <person name="Castanera R."/>
            <person name="Culley D."/>
            <person name="Daum C."/>
            <person name="Ezra D."/>
            <person name="Gonzalez J."/>
            <person name="Henrissat B."/>
            <person name="Kuo A."/>
            <person name="Liang C."/>
            <person name="Lipzen A."/>
            <person name="Lutzoni F."/>
            <person name="Magnuson J."/>
            <person name="Mondo S."/>
            <person name="Nolan M."/>
            <person name="Ohm R."/>
            <person name="Pangilinan J."/>
            <person name="Park H.-J."/>
            <person name="Ramirez L."/>
            <person name="Alfaro M."/>
            <person name="Sun H."/>
            <person name="Tritt A."/>
            <person name="Yoshinaga Y."/>
            <person name="Zwiers L.-H."/>
            <person name="Turgeon B."/>
            <person name="Goodwin S."/>
            <person name="Spatafora J."/>
            <person name="Crous P."/>
            <person name="Grigoriev I."/>
        </authorList>
    </citation>
    <scope>NUCLEOTIDE SEQUENCE</scope>
    <source>
        <strain evidence="2">CBS 133067</strain>
    </source>
</reference>
<feature type="domain" description="Tautomerase cis-CaaD-like" evidence="1">
    <location>
        <begin position="1"/>
        <end position="60"/>
    </location>
</feature>
<dbReference type="AlphaFoldDB" id="A0A9P4M1W0"/>
<dbReference type="Pfam" id="PF14832">
    <property type="entry name" value="Tautomerase_3"/>
    <property type="match status" value="1"/>
</dbReference>
<protein>
    <recommendedName>
        <fullName evidence="1">Tautomerase cis-CaaD-like domain-containing protein</fullName>
    </recommendedName>
</protein>
<evidence type="ECO:0000313" key="2">
    <source>
        <dbReference type="EMBL" id="KAF2093895.1"/>
    </source>
</evidence>
<comment type="caution">
    <text evidence="2">The sequence shown here is derived from an EMBL/GenBank/DDBJ whole genome shotgun (WGS) entry which is preliminary data.</text>
</comment>
<evidence type="ECO:0000259" key="1">
    <source>
        <dbReference type="Pfam" id="PF14832"/>
    </source>
</evidence>
<accession>A0A9P4M1W0</accession>